<dbReference type="InterPro" id="IPR036616">
    <property type="entry name" value="Poly(ADP-ribose)pol_reg_dom_sf"/>
</dbReference>
<dbReference type="GO" id="GO:0005730">
    <property type="term" value="C:nucleolus"/>
    <property type="evidence" value="ECO:0007669"/>
    <property type="project" value="TreeGrafter"/>
</dbReference>
<evidence type="ECO:0000256" key="6">
    <source>
        <dbReference type="ARBA" id="ARBA00022723"/>
    </source>
</evidence>
<evidence type="ECO:0000256" key="13">
    <source>
        <dbReference type="ARBA" id="ARBA00023242"/>
    </source>
</evidence>
<dbReference type="GO" id="GO:0003950">
    <property type="term" value="F:NAD+ poly-ADP-ribosyltransferase activity"/>
    <property type="evidence" value="ECO:0007669"/>
    <property type="project" value="UniProtKB-EC"/>
</dbReference>
<comment type="caution">
    <text evidence="17">The sequence shown here is derived from an EMBL/GenBank/DDBJ whole genome shotgun (WGS) entry which is preliminary data.</text>
</comment>
<dbReference type="InterPro" id="IPR004102">
    <property type="entry name" value="Poly(ADP-ribose)pol_reg_dom"/>
</dbReference>
<dbReference type="EC" id="2.4.2.30" evidence="1"/>
<keyword evidence="7" id="KW-0677">Repeat</keyword>
<dbReference type="GO" id="GO:0006302">
    <property type="term" value="P:double-strand break repair"/>
    <property type="evidence" value="ECO:0007669"/>
    <property type="project" value="TreeGrafter"/>
</dbReference>
<keyword evidence="12" id="KW-0238">DNA-binding</keyword>
<keyword evidence="9" id="KW-0863">Zinc-finger</keyword>
<accession>A0A815KT58</accession>
<evidence type="ECO:0000256" key="11">
    <source>
        <dbReference type="ARBA" id="ARBA00023027"/>
    </source>
</evidence>
<dbReference type="Pfam" id="PF02877">
    <property type="entry name" value="PARP_reg"/>
    <property type="match status" value="1"/>
</dbReference>
<evidence type="ECO:0000256" key="4">
    <source>
        <dbReference type="ARBA" id="ARBA00022679"/>
    </source>
</evidence>
<protein>
    <recommendedName>
        <fullName evidence="2">Poly [ADP-ribose] polymerase 1</fullName>
        <ecNumber evidence="1">2.4.2.30</ecNumber>
    </recommendedName>
</protein>
<evidence type="ECO:0000256" key="7">
    <source>
        <dbReference type="ARBA" id="ARBA00022737"/>
    </source>
</evidence>
<keyword evidence="10" id="KW-0862">Zinc</keyword>
<comment type="catalytic activity">
    <reaction evidence="15">
        <text>NAD(+) + (ADP-D-ribosyl)n-acceptor = nicotinamide + (ADP-D-ribosyl)n+1-acceptor + H(+).</text>
        <dbReference type="EC" id="2.4.2.30"/>
    </reaction>
</comment>
<evidence type="ECO:0000313" key="18">
    <source>
        <dbReference type="EMBL" id="CAF4045961.1"/>
    </source>
</evidence>
<name>A0A815KT58_9BILA</name>
<dbReference type="Proteomes" id="UP000663864">
    <property type="component" value="Unassembled WGS sequence"/>
</dbReference>
<evidence type="ECO:0000259" key="16">
    <source>
        <dbReference type="PROSITE" id="PS51060"/>
    </source>
</evidence>
<dbReference type="GO" id="GO:0070212">
    <property type="term" value="P:protein poly-ADP-ribosylation"/>
    <property type="evidence" value="ECO:0007669"/>
    <property type="project" value="TreeGrafter"/>
</dbReference>
<evidence type="ECO:0000256" key="2">
    <source>
        <dbReference type="ARBA" id="ARBA00017163"/>
    </source>
</evidence>
<keyword evidence="11" id="KW-0520">NAD</keyword>
<evidence type="ECO:0000256" key="15">
    <source>
        <dbReference type="ARBA" id="ARBA00033987"/>
    </source>
</evidence>
<dbReference type="GO" id="GO:0003677">
    <property type="term" value="F:DNA binding"/>
    <property type="evidence" value="ECO:0007669"/>
    <property type="project" value="UniProtKB-KW"/>
</dbReference>
<dbReference type="PANTHER" id="PTHR10459:SF112">
    <property type="entry name" value="POLY [ADP-RIBOSE] POLYMERASE 1"/>
    <property type="match status" value="1"/>
</dbReference>
<evidence type="ECO:0000256" key="14">
    <source>
        <dbReference type="ARBA" id="ARBA00024347"/>
    </source>
</evidence>
<dbReference type="Gene3D" id="2.20.25.690">
    <property type="match status" value="1"/>
</dbReference>
<dbReference type="FunFam" id="1.20.142.10:FF:000002">
    <property type="entry name" value="Poly [ADP-ribose] polymerase"/>
    <property type="match status" value="1"/>
</dbReference>
<dbReference type="PANTHER" id="PTHR10459">
    <property type="entry name" value="DNA LIGASE"/>
    <property type="match status" value="1"/>
</dbReference>
<dbReference type="EMBL" id="CAJOBD010005909">
    <property type="protein sequence ID" value="CAF4045961.1"/>
    <property type="molecule type" value="Genomic_DNA"/>
</dbReference>
<dbReference type="EMBL" id="CAJNOT010003722">
    <property type="protein sequence ID" value="CAF1397402.1"/>
    <property type="molecule type" value="Genomic_DNA"/>
</dbReference>
<dbReference type="SUPFAM" id="SSF142921">
    <property type="entry name" value="WGR domain-like"/>
    <property type="match status" value="1"/>
</dbReference>
<evidence type="ECO:0000313" key="17">
    <source>
        <dbReference type="EMBL" id="CAF1397402.1"/>
    </source>
</evidence>
<reference evidence="17" key="1">
    <citation type="submission" date="2021-02" db="EMBL/GenBank/DDBJ databases">
        <authorList>
            <person name="Nowell W R."/>
        </authorList>
    </citation>
    <scope>NUCLEOTIDE SEQUENCE</scope>
</reference>
<evidence type="ECO:0000256" key="8">
    <source>
        <dbReference type="ARBA" id="ARBA00022765"/>
    </source>
</evidence>
<evidence type="ECO:0000256" key="12">
    <source>
        <dbReference type="ARBA" id="ARBA00023125"/>
    </source>
</evidence>
<feature type="domain" description="PARP alpha-helical" evidence="16">
    <location>
        <begin position="69"/>
        <end position="188"/>
    </location>
</feature>
<keyword evidence="8" id="KW-0013">ADP-ribosylation</keyword>
<dbReference type="GO" id="GO:0008270">
    <property type="term" value="F:zinc ion binding"/>
    <property type="evidence" value="ECO:0007669"/>
    <property type="project" value="UniProtKB-KW"/>
</dbReference>
<keyword evidence="4" id="KW-0808">Transferase</keyword>
<comment type="similarity">
    <text evidence="14">Belongs to the ARTD/PARP family.</text>
</comment>
<keyword evidence="6" id="KW-0479">Metal-binding</keyword>
<gene>
    <name evidence="18" type="ORF">JBS370_LOCUS28768</name>
    <name evidence="17" type="ORF">ZHD862_LOCUS32944</name>
</gene>
<evidence type="ECO:0000256" key="9">
    <source>
        <dbReference type="ARBA" id="ARBA00022771"/>
    </source>
</evidence>
<dbReference type="AlphaFoldDB" id="A0A815KT58"/>
<evidence type="ECO:0000256" key="10">
    <source>
        <dbReference type="ARBA" id="ARBA00022833"/>
    </source>
</evidence>
<dbReference type="PROSITE" id="PS51060">
    <property type="entry name" value="PARP_ALPHA_HD"/>
    <property type="match status" value="1"/>
</dbReference>
<proteinExistence type="inferred from homology"/>
<organism evidence="17 19">
    <name type="scientific">Rotaria sordida</name>
    <dbReference type="NCBI Taxonomy" id="392033"/>
    <lineage>
        <taxon>Eukaryota</taxon>
        <taxon>Metazoa</taxon>
        <taxon>Spiralia</taxon>
        <taxon>Gnathifera</taxon>
        <taxon>Rotifera</taxon>
        <taxon>Eurotatoria</taxon>
        <taxon>Bdelloidea</taxon>
        <taxon>Philodinida</taxon>
        <taxon>Philodinidae</taxon>
        <taxon>Rotaria</taxon>
    </lineage>
</organism>
<evidence type="ECO:0000313" key="19">
    <source>
        <dbReference type="Proteomes" id="UP000663864"/>
    </source>
</evidence>
<evidence type="ECO:0000256" key="1">
    <source>
        <dbReference type="ARBA" id="ARBA00012020"/>
    </source>
</evidence>
<dbReference type="GO" id="GO:0016779">
    <property type="term" value="F:nucleotidyltransferase activity"/>
    <property type="evidence" value="ECO:0007669"/>
    <property type="project" value="UniProtKB-KW"/>
</dbReference>
<dbReference type="Gene3D" id="1.20.142.10">
    <property type="entry name" value="Poly(ADP-ribose) polymerase, regulatory domain"/>
    <property type="match status" value="1"/>
</dbReference>
<keyword evidence="3" id="KW-0328">Glycosyltransferase</keyword>
<keyword evidence="13" id="KW-0539">Nucleus</keyword>
<evidence type="ECO:0000256" key="5">
    <source>
        <dbReference type="ARBA" id="ARBA00022695"/>
    </source>
</evidence>
<dbReference type="GO" id="GO:1990404">
    <property type="term" value="F:NAD+-protein mono-ADP-ribosyltransferase activity"/>
    <property type="evidence" value="ECO:0007669"/>
    <property type="project" value="TreeGrafter"/>
</dbReference>
<evidence type="ECO:0000256" key="3">
    <source>
        <dbReference type="ARBA" id="ARBA00022676"/>
    </source>
</evidence>
<dbReference type="Proteomes" id="UP000663836">
    <property type="component" value="Unassembled WGS sequence"/>
</dbReference>
<sequence>MSSRLIPLLKKKSMHDLEDTCHVLKGTETSEIFTAVLGLVDITRGTNSHHKLQLLQSDNGRQYTNLNIQSKLLNPVQDLVKMIFNVETMKQVLLSFEMNLIKMPLGKLSKNQLDKTYKVLTELQTLITNDNIASKTAIVDASNIFYTLISHDLSLNKSPLLDNIEIIKSKTEMIDNLLEIEIKTSTGDVKVIDLRDSTDSGDVDISTIVKVTSNNNRDDESIQDLSGRKLKVKTNIDKQINEKFFDKIPSSWKNSSENYHIRIKSLKQLTPITAFERLLKERREKMFDPEHRLALAEAQHCLNEHINKFPSPNELYDIEFKKEQKSIREEFQSFVDALKDVKKKYNDPGPFLDCIVWNDGDKWISCIDTSEQGDFGSM</sequence>
<dbReference type="InterPro" id="IPR036930">
    <property type="entry name" value="WGR_dom_sf"/>
</dbReference>
<keyword evidence="5" id="KW-0548">Nucleotidyltransferase</keyword>
<dbReference type="InterPro" id="IPR050800">
    <property type="entry name" value="ARTD/PARP"/>
</dbReference>
<dbReference type="SUPFAM" id="SSF47587">
    <property type="entry name" value="Domain of poly(ADP-ribose) polymerase"/>
    <property type="match status" value="1"/>
</dbReference>